<reference evidence="14" key="1">
    <citation type="submission" date="2022-02" db="EMBL/GenBank/DDBJ databases">
        <title>Halalkalibacter sp. nov. isolated from Lonar Lake, India.</title>
        <authorList>
            <person name="Joshi A."/>
            <person name="Thite S."/>
            <person name="Lodha T."/>
        </authorList>
    </citation>
    <scope>NUCLEOTIDE SEQUENCE</scope>
    <source>
        <strain evidence="14">MEB205</strain>
    </source>
</reference>
<evidence type="ECO:0000256" key="8">
    <source>
        <dbReference type="ARBA" id="ARBA00022840"/>
    </source>
</evidence>
<dbReference type="GO" id="GO:0046872">
    <property type="term" value="F:metal ion binding"/>
    <property type="evidence" value="ECO:0007669"/>
    <property type="project" value="UniProtKB-KW"/>
</dbReference>
<sequence length="295" mass="33090">MKLMYYFLVNRTSGKGRSVKVWNEIEAILKEKNVEYQVIITETKDEGLAFINNLLTLNQDISGIIALGGDGTIHEIMNRLIGTNVPFSVIPTGSGNDYARARGISKDYVKEIEKLLQNDKKKIDLLEIGDRHCMTVVGIGFDAKVADEANKMKWKKWFGGLAYLMTILKVLITYKPSSIKLTLNNEERVFEKVWLIAIANHAYYGGGIKICPNALSDDGKLDICIIHSLPKWRLLFILANVFKGKHVTMKGVDYLQVESIQVDSDDPLFVTADGEMMGQTPTSVSVKKEAFHVML</sequence>
<dbReference type="InterPro" id="IPR016064">
    <property type="entry name" value="NAD/diacylglycerol_kinase_sf"/>
</dbReference>
<evidence type="ECO:0000256" key="2">
    <source>
        <dbReference type="ARBA" id="ARBA00005983"/>
    </source>
</evidence>
<dbReference type="Gene3D" id="2.60.200.40">
    <property type="match status" value="1"/>
</dbReference>
<evidence type="ECO:0000313" key="14">
    <source>
        <dbReference type="EMBL" id="MCL7749164.1"/>
    </source>
</evidence>
<evidence type="ECO:0000256" key="3">
    <source>
        <dbReference type="ARBA" id="ARBA00022516"/>
    </source>
</evidence>
<dbReference type="Gene3D" id="3.40.50.10330">
    <property type="entry name" value="Probable inorganic polyphosphate/atp-NAD kinase, domain 1"/>
    <property type="match status" value="1"/>
</dbReference>
<dbReference type="GO" id="GO:0008654">
    <property type="term" value="P:phospholipid biosynthetic process"/>
    <property type="evidence" value="ECO:0007669"/>
    <property type="project" value="UniProtKB-KW"/>
</dbReference>
<keyword evidence="5" id="KW-0479">Metal-binding</keyword>
<feature type="domain" description="DAGKc" evidence="13">
    <location>
        <begin position="1"/>
        <end position="132"/>
    </location>
</feature>
<comment type="similarity">
    <text evidence="2">Belongs to the diacylglycerol/lipid kinase family.</text>
</comment>
<dbReference type="InterPro" id="IPR001206">
    <property type="entry name" value="Diacylglycerol_kinase_cat_dom"/>
</dbReference>
<keyword evidence="10" id="KW-0443">Lipid metabolism</keyword>
<dbReference type="InterPro" id="IPR017438">
    <property type="entry name" value="ATP-NAD_kinase_N"/>
</dbReference>
<proteinExistence type="inferred from homology"/>
<organism evidence="14 15">
    <name type="scientific">Halalkalibacter alkaliphilus</name>
    <dbReference type="NCBI Taxonomy" id="2917993"/>
    <lineage>
        <taxon>Bacteria</taxon>
        <taxon>Bacillati</taxon>
        <taxon>Bacillota</taxon>
        <taxon>Bacilli</taxon>
        <taxon>Bacillales</taxon>
        <taxon>Bacillaceae</taxon>
        <taxon>Halalkalibacter</taxon>
    </lineage>
</organism>
<keyword evidence="6" id="KW-0547">Nucleotide-binding</keyword>
<evidence type="ECO:0000259" key="13">
    <source>
        <dbReference type="PROSITE" id="PS50146"/>
    </source>
</evidence>
<keyword evidence="8" id="KW-0067">ATP-binding</keyword>
<dbReference type="GO" id="GO:0016301">
    <property type="term" value="F:kinase activity"/>
    <property type="evidence" value="ECO:0007669"/>
    <property type="project" value="UniProtKB-KW"/>
</dbReference>
<keyword evidence="4" id="KW-0808">Transferase</keyword>
<dbReference type="SMART" id="SM00046">
    <property type="entry name" value="DAGKc"/>
    <property type="match status" value="1"/>
</dbReference>
<dbReference type="Pfam" id="PF19279">
    <property type="entry name" value="YegS_C"/>
    <property type="match status" value="1"/>
</dbReference>
<dbReference type="InterPro" id="IPR045540">
    <property type="entry name" value="YegS/DAGK_C"/>
</dbReference>
<dbReference type="PROSITE" id="PS50146">
    <property type="entry name" value="DAGK"/>
    <property type="match status" value="1"/>
</dbReference>
<keyword evidence="15" id="KW-1185">Reference proteome</keyword>
<dbReference type="Pfam" id="PF00781">
    <property type="entry name" value="DAGK_cat"/>
    <property type="match status" value="1"/>
</dbReference>
<dbReference type="PANTHER" id="PTHR12358">
    <property type="entry name" value="SPHINGOSINE KINASE"/>
    <property type="match status" value="1"/>
</dbReference>
<keyword evidence="3" id="KW-0444">Lipid biosynthesis</keyword>
<dbReference type="GO" id="GO:0005524">
    <property type="term" value="F:ATP binding"/>
    <property type="evidence" value="ECO:0007669"/>
    <property type="project" value="UniProtKB-KW"/>
</dbReference>
<name>A0A9X2CVP7_9BACI</name>
<dbReference type="InterPro" id="IPR050187">
    <property type="entry name" value="Lipid_Phosphate_FormReg"/>
</dbReference>
<evidence type="ECO:0000256" key="9">
    <source>
        <dbReference type="ARBA" id="ARBA00022842"/>
    </source>
</evidence>
<dbReference type="GO" id="GO:0005886">
    <property type="term" value="C:plasma membrane"/>
    <property type="evidence" value="ECO:0007669"/>
    <property type="project" value="TreeGrafter"/>
</dbReference>
<evidence type="ECO:0000256" key="11">
    <source>
        <dbReference type="ARBA" id="ARBA00023209"/>
    </source>
</evidence>
<dbReference type="Proteomes" id="UP001139150">
    <property type="component" value="Unassembled WGS sequence"/>
</dbReference>
<evidence type="ECO:0000256" key="4">
    <source>
        <dbReference type="ARBA" id="ARBA00022679"/>
    </source>
</evidence>
<evidence type="ECO:0000256" key="5">
    <source>
        <dbReference type="ARBA" id="ARBA00022723"/>
    </source>
</evidence>
<dbReference type="InterPro" id="IPR005218">
    <property type="entry name" value="Diacylglycerol/lipid_kinase"/>
</dbReference>
<evidence type="ECO:0000256" key="1">
    <source>
        <dbReference type="ARBA" id="ARBA00001946"/>
    </source>
</evidence>
<dbReference type="AlphaFoldDB" id="A0A9X2CVP7"/>
<evidence type="ECO:0000313" key="15">
    <source>
        <dbReference type="Proteomes" id="UP001139150"/>
    </source>
</evidence>
<protein>
    <submittedName>
        <fullName evidence="14">Diacylglycerol kinase family lipid kinase</fullName>
    </submittedName>
</protein>
<comment type="cofactor">
    <cofactor evidence="1">
        <name>Mg(2+)</name>
        <dbReference type="ChEBI" id="CHEBI:18420"/>
    </cofactor>
</comment>
<accession>A0A9X2CVP7</accession>
<dbReference type="EMBL" id="JAKRYL010000024">
    <property type="protein sequence ID" value="MCL7749164.1"/>
    <property type="molecule type" value="Genomic_DNA"/>
</dbReference>
<gene>
    <name evidence="14" type="ORF">MF646_18755</name>
</gene>
<keyword evidence="9" id="KW-0460">Magnesium</keyword>
<keyword evidence="7 14" id="KW-0418">Kinase</keyword>
<evidence type="ECO:0000256" key="12">
    <source>
        <dbReference type="ARBA" id="ARBA00023264"/>
    </source>
</evidence>
<dbReference type="PANTHER" id="PTHR12358:SF106">
    <property type="entry name" value="LIPID KINASE YEGS"/>
    <property type="match status" value="1"/>
</dbReference>
<keyword evidence="11" id="KW-0594">Phospholipid biosynthesis</keyword>
<evidence type="ECO:0000256" key="7">
    <source>
        <dbReference type="ARBA" id="ARBA00022777"/>
    </source>
</evidence>
<evidence type="ECO:0000256" key="6">
    <source>
        <dbReference type="ARBA" id="ARBA00022741"/>
    </source>
</evidence>
<comment type="caution">
    <text evidence="14">The sequence shown here is derived from an EMBL/GenBank/DDBJ whole genome shotgun (WGS) entry which is preliminary data.</text>
</comment>
<evidence type="ECO:0000256" key="10">
    <source>
        <dbReference type="ARBA" id="ARBA00023098"/>
    </source>
</evidence>
<keyword evidence="12" id="KW-1208">Phospholipid metabolism</keyword>
<dbReference type="SUPFAM" id="SSF111331">
    <property type="entry name" value="NAD kinase/diacylglycerol kinase-like"/>
    <property type="match status" value="1"/>
</dbReference>
<dbReference type="NCBIfam" id="TIGR00147">
    <property type="entry name" value="YegS/Rv2252/BmrU family lipid kinase"/>
    <property type="match status" value="1"/>
</dbReference>